<evidence type="ECO:0000256" key="12">
    <source>
        <dbReference type="ARBA" id="ARBA00037847"/>
    </source>
</evidence>
<feature type="coiled-coil region" evidence="14">
    <location>
        <begin position="67"/>
        <end position="110"/>
    </location>
</feature>
<evidence type="ECO:0000256" key="11">
    <source>
        <dbReference type="ARBA" id="ARBA00025614"/>
    </source>
</evidence>
<evidence type="ECO:0000256" key="5">
    <source>
        <dbReference type="ARBA" id="ARBA00022781"/>
    </source>
</evidence>
<evidence type="ECO:0000256" key="2">
    <source>
        <dbReference type="ARBA" id="ARBA00022448"/>
    </source>
</evidence>
<dbReference type="KEGG" id="caj:CIG1485E_1480"/>
<dbReference type="HOGENOM" id="CLU_079215_10_0_7"/>
<evidence type="ECO:0000256" key="13">
    <source>
        <dbReference type="RuleBase" id="RU003848"/>
    </source>
</evidence>
<dbReference type="GO" id="GO:0045259">
    <property type="term" value="C:proton-transporting ATP synthase complex"/>
    <property type="evidence" value="ECO:0007669"/>
    <property type="project" value="UniProtKB-KW"/>
</dbReference>
<dbReference type="EMBL" id="CP009043">
    <property type="protein sequence ID" value="AII15303.1"/>
    <property type="molecule type" value="Genomic_DNA"/>
</dbReference>
<reference evidence="17" key="1">
    <citation type="journal article" date="2014" name="Genome Announc.">
        <title>Complete Genome Sequence of Campylobacter iguaniorum Strain 1485ET, Isolated from a Bearded Dragon (Pogona vitticeps).</title>
        <authorList>
            <person name="Gilbert M.J."/>
            <person name="Miller W.G."/>
            <person name="Yee E."/>
            <person name="Kik M."/>
            <person name="Wagenaar J.A."/>
            <person name="Duim B."/>
        </authorList>
    </citation>
    <scope>NUCLEOTIDE SEQUENCE [LARGE SCALE GENOMIC DNA]</scope>
    <source>
        <strain evidence="17">1485E</strain>
    </source>
</reference>
<dbReference type="AlphaFoldDB" id="A0A076FCC6"/>
<keyword evidence="5 13" id="KW-0375">Hydrogen ion transport</keyword>
<dbReference type="OrthoDB" id="5334261at2"/>
<dbReference type="Pfam" id="PF00430">
    <property type="entry name" value="ATP-synt_B"/>
    <property type="match status" value="1"/>
</dbReference>
<dbReference type="PATRIC" id="fig|1244531.5.peg.1680"/>
<keyword evidence="9" id="KW-0066">ATP synthesis</keyword>
<evidence type="ECO:0000256" key="15">
    <source>
        <dbReference type="SAM" id="Phobius"/>
    </source>
</evidence>
<gene>
    <name evidence="16" type="primary">atpF'</name>
    <name evidence="16" type="ORF">CIG1485E_1480</name>
</gene>
<dbReference type="EC" id="3.6.3.14" evidence="16"/>
<comment type="function">
    <text evidence="10">F(1)F(0) ATP synthase produces ATP from ADP in the presence of a proton or sodium gradient. F-type ATPases consist of two structural domains, F(1) containing the extramembraneous catalytic core and F(0) containing the membrane proton channel, linked together by a central stalk and a peripheral stalk. During catalysis, ATP synthesis in the catalytic domain of F(1) is coupled via a rotary mechanism of the central stalk subunits to proton translocation.</text>
</comment>
<evidence type="ECO:0000256" key="3">
    <source>
        <dbReference type="ARBA" id="ARBA00022547"/>
    </source>
</evidence>
<proteinExistence type="inferred from homology"/>
<evidence type="ECO:0000256" key="8">
    <source>
        <dbReference type="ARBA" id="ARBA00023136"/>
    </source>
</evidence>
<dbReference type="CDD" id="cd06503">
    <property type="entry name" value="ATP-synt_Fo_b"/>
    <property type="match status" value="1"/>
</dbReference>
<protein>
    <submittedName>
        <fullName evidence="16">ATP synthase, F0 complex, b' subunit</fullName>
        <ecNumber evidence="16">3.6.3.14</ecNumber>
    </submittedName>
</protein>
<dbReference type="InterPro" id="IPR050059">
    <property type="entry name" value="ATP_synthase_B_chain"/>
</dbReference>
<evidence type="ECO:0000256" key="14">
    <source>
        <dbReference type="SAM" id="Coils"/>
    </source>
</evidence>
<keyword evidence="6 15" id="KW-1133">Transmembrane helix</keyword>
<evidence type="ECO:0000256" key="10">
    <source>
        <dbReference type="ARBA" id="ARBA00025198"/>
    </source>
</evidence>
<sequence length="140" mass="15475">MLQIDLPLLLVTVVIFLGLIFVLNSMLYKPLLKFIDDRNTSIKQDEESASKNASDVGACKAEVDKIILEARNEANSIKQAASSLAKEEAAKKVQAKKDALESDYELFAKELAGKKAELKSMLLEKLPEFKSSLSAKLSRM</sequence>
<evidence type="ECO:0000256" key="4">
    <source>
        <dbReference type="ARBA" id="ARBA00022692"/>
    </source>
</evidence>
<evidence type="ECO:0000256" key="6">
    <source>
        <dbReference type="ARBA" id="ARBA00022989"/>
    </source>
</evidence>
<comment type="subcellular location">
    <subcellularLocation>
        <location evidence="12">Endomembrane system</location>
        <topology evidence="12">Single-pass membrane protein</topology>
    </subcellularLocation>
</comment>
<keyword evidence="2 13" id="KW-0813">Transport</keyword>
<dbReference type="eggNOG" id="COG0711">
    <property type="taxonomic scope" value="Bacteria"/>
</dbReference>
<keyword evidence="7 13" id="KW-0406">Ion transport</keyword>
<evidence type="ECO:0000313" key="16">
    <source>
        <dbReference type="EMBL" id="AII15303.1"/>
    </source>
</evidence>
<dbReference type="NCBIfam" id="NF006293">
    <property type="entry name" value="PRK08476.1"/>
    <property type="match status" value="1"/>
</dbReference>
<comment type="function">
    <text evidence="11">Component of the F(0) channel, it forms part of the peripheral stalk, linking F(1) to F(0). The b'-subunit is a diverged and duplicated form of b found in plants and photosynthetic bacteria.</text>
</comment>
<keyword evidence="3 13" id="KW-0138">CF(0)</keyword>
<evidence type="ECO:0000313" key="17">
    <source>
        <dbReference type="Proteomes" id="UP000028486"/>
    </source>
</evidence>
<keyword evidence="16" id="KW-0378">Hydrolase</keyword>
<dbReference type="GO" id="GO:0012505">
    <property type="term" value="C:endomembrane system"/>
    <property type="evidence" value="ECO:0007669"/>
    <property type="project" value="UniProtKB-SubCell"/>
</dbReference>
<dbReference type="PANTHER" id="PTHR33445">
    <property type="entry name" value="ATP SYNTHASE SUBUNIT B', CHLOROPLASTIC"/>
    <property type="match status" value="1"/>
</dbReference>
<feature type="transmembrane region" description="Helical" evidence="15">
    <location>
        <begin position="6"/>
        <end position="28"/>
    </location>
</feature>
<dbReference type="GO" id="GO:0016787">
    <property type="term" value="F:hydrolase activity"/>
    <property type="evidence" value="ECO:0007669"/>
    <property type="project" value="UniProtKB-KW"/>
</dbReference>
<dbReference type="STRING" id="1244531.CIG2463D_1673"/>
<accession>A0A076FCC6</accession>
<keyword evidence="4 13" id="KW-0812">Transmembrane</keyword>
<organism evidence="16 17">
    <name type="scientific">Campylobacter iguaniorum</name>
    <dbReference type="NCBI Taxonomy" id="1244531"/>
    <lineage>
        <taxon>Bacteria</taxon>
        <taxon>Pseudomonadati</taxon>
        <taxon>Campylobacterota</taxon>
        <taxon>Epsilonproteobacteria</taxon>
        <taxon>Campylobacterales</taxon>
        <taxon>Campylobacteraceae</taxon>
        <taxon>Campylobacter</taxon>
    </lineage>
</organism>
<keyword evidence="8 15" id="KW-0472">Membrane</keyword>
<dbReference type="GO" id="GO:0015986">
    <property type="term" value="P:proton motive force-driven ATP synthesis"/>
    <property type="evidence" value="ECO:0007669"/>
    <property type="project" value="InterPro"/>
</dbReference>
<evidence type="ECO:0000256" key="9">
    <source>
        <dbReference type="ARBA" id="ARBA00023310"/>
    </source>
</evidence>
<name>A0A076FCC6_9BACT</name>
<keyword evidence="14" id="KW-0175">Coiled coil</keyword>
<evidence type="ECO:0000256" key="1">
    <source>
        <dbReference type="ARBA" id="ARBA00005513"/>
    </source>
</evidence>
<dbReference type="RefSeq" id="WP_038455072.1">
    <property type="nucleotide sequence ID" value="NZ_CP009043.1"/>
</dbReference>
<dbReference type="Proteomes" id="UP000028486">
    <property type="component" value="Chromosome"/>
</dbReference>
<dbReference type="InterPro" id="IPR002146">
    <property type="entry name" value="ATP_synth_b/b'su_bac/chlpt"/>
</dbReference>
<evidence type="ECO:0000256" key="7">
    <source>
        <dbReference type="ARBA" id="ARBA00023065"/>
    </source>
</evidence>
<comment type="similarity">
    <text evidence="1 13">Belongs to the ATPase B chain family.</text>
</comment>
<dbReference type="PANTHER" id="PTHR33445:SF2">
    <property type="entry name" value="ATP SYNTHASE SUBUNIT B', CHLOROPLASTIC"/>
    <property type="match status" value="1"/>
</dbReference>
<dbReference type="GO" id="GO:0046961">
    <property type="term" value="F:proton-transporting ATPase activity, rotational mechanism"/>
    <property type="evidence" value="ECO:0007669"/>
    <property type="project" value="TreeGrafter"/>
</dbReference>
<keyword evidence="17" id="KW-1185">Reference proteome</keyword>